<sequence length="202" mass="23759">MSLLLSPFSLFFLFVCLCFWSFSSRSFLFFESFLAQQDWKHKRGHAMPPKKKATDAQVVDDKRQQLDCLRRQCQAVEQLIMLSNEEKRHLEHEKTVLKKKLAELQEQCETTEKRMEDQLRTMQHLTVTCDEQLWHRLKSLESKVADAEEGNAALHLKIEETTRKRLEELQRLKDGVAELRQQLESKALACGVQLRDFLLTHS</sequence>
<dbReference type="EMBL" id="AYLP01000061">
    <property type="protein sequence ID" value="ESS65575.1"/>
    <property type="molecule type" value="Genomic_DNA"/>
</dbReference>
<proteinExistence type="predicted"/>
<feature type="coiled-coil region" evidence="1">
    <location>
        <begin position="59"/>
        <end position="189"/>
    </location>
</feature>
<keyword evidence="1" id="KW-0175">Coiled coil</keyword>
<organism evidence="2 3">
    <name type="scientific">Trypanosoma cruzi Dm28c</name>
    <dbReference type="NCBI Taxonomy" id="1416333"/>
    <lineage>
        <taxon>Eukaryota</taxon>
        <taxon>Discoba</taxon>
        <taxon>Euglenozoa</taxon>
        <taxon>Kinetoplastea</taxon>
        <taxon>Metakinetoplastina</taxon>
        <taxon>Trypanosomatida</taxon>
        <taxon>Trypanosomatidae</taxon>
        <taxon>Trypanosoma</taxon>
        <taxon>Schizotrypanum</taxon>
    </lineage>
</organism>
<comment type="caution">
    <text evidence="2">The sequence shown here is derived from an EMBL/GenBank/DDBJ whole genome shotgun (WGS) entry which is preliminary data.</text>
</comment>
<name>V5AXM4_TRYCR</name>
<dbReference type="OrthoDB" id="249587at2759"/>
<dbReference type="Proteomes" id="UP000017861">
    <property type="component" value="Unassembled WGS sequence"/>
</dbReference>
<evidence type="ECO:0000256" key="1">
    <source>
        <dbReference type="SAM" id="Coils"/>
    </source>
</evidence>
<evidence type="ECO:0000313" key="3">
    <source>
        <dbReference type="Proteomes" id="UP000017861"/>
    </source>
</evidence>
<evidence type="ECO:0000313" key="2">
    <source>
        <dbReference type="EMBL" id="ESS65575.1"/>
    </source>
</evidence>
<accession>V5AXM4</accession>
<reference evidence="2 3" key="1">
    <citation type="journal article" date="2014" name="Genome Announc.">
        <title>Trypanosoma cruzi Clone Dm28c Draft Genome Sequence.</title>
        <authorList>
            <person name="Grisard E.C."/>
            <person name="Teixeira S.M."/>
            <person name="de Almeida L.G."/>
            <person name="Stoco P.H."/>
            <person name="Gerber A.L."/>
            <person name="Talavera-Lopez C."/>
            <person name="Lima O.C."/>
            <person name="Andersson B."/>
            <person name="de Vasconcelos A.T."/>
        </authorList>
    </citation>
    <scope>NUCLEOTIDE SEQUENCE [LARGE SCALE GENOMIC DNA]</scope>
    <source>
        <strain evidence="2 3">Dm28c</strain>
    </source>
</reference>
<dbReference type="AlphaFoldDB" id="V5AXM4"/>
<dbReference type="VEuPathDB" id="TriTrypDB:TCDM_05957"/>
<gene>
    <name evidence="2" type="ORF">TCDM_05957</name>
</gene>
<protein>
    <submittedName>
        <fullName evidence="2">Uncharacterized protein</fullName>
    </submittedName>
</protein>